<evidence type="ECO:0000313" key="3">
    <source>
        <dbReference type="Proteomes" id="UP000179179"/>
    </source>
</evidence>
<evidence type="ECO:0000256" key="1">
    <source>
        <dbReference type="SAM" id="SignalP"/>
    </source>
</evidence>
<organism evidence="2 3">
    <name type="scientific">Aspergillus bombycis</name>
    <dbReference type="NCBI Taxonomy" id="109264"/>
    <lineage>
        <taxon>Eukaryota</taxon>
        <taxon>Fungi</taxon>
        <taxon>Dikarya</taxon>
        <taxon>Ascomycota</taxon>
        <taxon>Pezizomycotina</taxon>
        <taxon>Eurotiomycetes</taxon>
        <taxon>Eurotiomycetidae</taxon>
        <taxon>Eurotiales</taxon>
        <taxon>Aspergillaceae</taxon>
        <taxon>Aspergillus</taxon>
    </lineage>
</organism>
<dbReference type="EMBL" id="LYCR01000017">
    <property type="protein sequence ID" value="OGM48292.1"/>
    <property type="molecule type" value="Genomic_DNA"/>
</dbReference>
<protein>
    <submittedName>
        <fullName evidence="2">Uncharacterized protein</fullName>
    </submittedName>
</protein>
<keyword evidence="3" id="KW-1185">Reference proteome</keyword>
<evidence type="ECO:0000313" key="2">
    <source>
        <dbReference type="EMBL" id="OGM48292.1"/>
    </source>
</evidence>
<reference evidence="2 3" key="1">
    <citation type="journal article" date="2016" name="Genome Biol. Evol.">
        <title>Draft genome sequence of an aflatoxigenic Aspergillus species, A. bombycis.</title>
        <authorList>
            <person name="Moore G.G."/>
            <person name="Mack B.M."/>
            <person name="Beltz S.B."/>
            <person name="Gilbert M.K."/>
        </authorList>
    </citation>
    <scope>NUCLEOTIDE SEQUENCE [LARGE SCALE GENOMIC DNA]</scope>
    <source>
        <strain evidence="3">NRRL 26010</strain>
    </source>
</reference>
<name>A0A1F8A976_9EURO</name>
<feature type="signal peptide" evidence="1">
    <location>
        <begin position="1"/>
        <end position="22"/>
    </location>
</feature>
<dbReference type="Proteomes" id="UP000179179">
    <property type="component" value="Unassembled WGS sequence"/>
</dbReference>
<dbReference type="AlphaFoldDB" id="A0A1F8A976"/>
<gene>
    <name evidence="2" type="ORF">ABOM_002179</name>
</gene>
<dbReference type="RefSeq" id="XP_022392009.1">
    <property type="nucleotide sequence ID" value="XM_022529309.1"/>
</dbReference>
<keyword evidence="1" id="KW-0732">Signal</keyword>
<comment type="caution">
    <text evidence="2">The sequence shown here is derived from an EMBL/GenBank/DDBJ whole genome shotgun (WGS) entry which is preliminary data.</text>
</comment>
<feature type="chain" id="PRO_5009534605" evidence="1">
    <location>
        <begin position="23"/>
        <end position="106"/>
    </location>
</feature>
<dbReference type="OrthoDB" id="4291851at2759"/>
<sequence>MYGLKRLSFLGLALAMATGTIAETASVGFQTAESSFHVDHIPLKKCFDVHAEDVTAIYVSQYCRVFLGRDCTERQVLLSPGEHESPISIPVIDSVWCESRGPFGGH</sequence>
<accession>A0A1F8A976</accession>
<dbReference type="GeneID" id="34445569"/>
<proteinExistence type="predicted"/>